<dbReference type="GO" id="GO:0043161">
    <property type="term" value="P:proteasome-mediated ubiquitin-dependent protein catabolic process"/>
    <property type="evidence" value="ECO:0007669"/>
    <property type="project" value="TreeGrafter"/>
</dbReference>
<dbReference type="Proteomes" id="UP000289738">
    <property type="component" value="Chromosome B05"/>
</dbReference>
<keyword evidence="2" id="KW-1185">Reference proteome</keyword>
<dbReference type="PANTHER" id="PTHR31531:SF2">
    <property type="entry name" value="E3 UBIQUITIN-PROTEIN LIGASE E3D"/>
    <property type="match status" value="1"/>
</dbReference>
<gene>
    <name evidence="1" type="ORF">Ahy_B05g077811</name>
</gene>
<name>A0A444Z5M9_ARAHY</name>
<dbReference type="GO" id="GO:0051865">
    <property type="term" value="P:protein autoubiquitination"/>
    <property type="evidence" value="ECO:0007669"/>
    <property type="project" value="TreeGrafter"/>
</dbReference>
<dbReference type="GO" id="GO:0000151">
    <property type="term" value="C:ubiquitin ligase complex"/>
    <property type="evidence" value="ECO:0007669"/>
    <property type="project" value="TreeGrafter"/>
</dbReference>
<evidence type="ECO:0000313" key="1">
    <source>
        <dbReference type="EMBL" id="RYR09470.1"/>
    </source>
</evidence>
<dbReference type="Gramene" id="arahy.Tifrunner.gnm2.ann2.Ah15g229000.1">
    <property type="protein sequence ID" value="arahy.Tifrunner.gnm2.ann2.Ah15g229000.1-CDS"/>
    <property type="gene ID" value="arahy.Tifrunner.gnm2.ann2.Ah15g229000"/>
</dbReference>
<proteinExistence type="predicted"/>
<dbReference type="AlphaFoldDB" id="A0A444Z5M9"/>
<accession>A0A444Z5M9</accession>
<protein>
    <recommendedName>
        <fullName evidence="3">Ubiquitin-conjugating enzyme E2C-binding protein</fullName>
    </recommendedName>
</protein>
<dbReference type="GO" id="GO:0030332">
    <property type="term" value="F:cyclin binding"/>
    <property type="evidence" value="ECO:0007669"/>
    <property type="project" value="TreeGrafter"/>
</dbReference>
<dbReference type="GO" id="GO:0005634">
    <property type="term" value="C:nucleus"/>
    <property type="evidence" value="ECO:0007669"/>
    <property type="project" value="TreeGrafter"/>
</dbReference>
<dbReference type="InterPro" id="IPR019193">
    <property type="entry name" value="UBQ-conj_enz_E2-bd_prot"/>
</dbReference>
<dbReference type="GO" id="GO:0031624">
    <property type="term" value="F:ubiquitin conjugating enzyme binding"/>
    <property type="evidence" value="ECO:0007669"/>
    <property type="project" value="TreeGrafter"/>
</dbReference>
<dbReference type="GO" id="GO:0005829">
    <property type="term" value="C:cytosol"/>
    <property type="evidence" value="ECO:0007669"/>
    <property type="project" value="TreeGrafter"/>
</dbReference>
<comment type="caution">
    <text evidence="1">The sequence shown here is derived from an EMBL/GenBank/DDBJ whole genome shotgun (WGS) entry which is preliminary data.</text>
</comment>
<dbReference type="STRING" id="3818.A0A444Z5M9"/>
<dbReference type="Pfam" id="PF09814">
    <property type="entry name" value="HECT_2"/>
    <property type="match status" value="1"/>
</dbReference>
<dbReference type="GO" id="GO:0061630">
    <property type="term" value="F:ubiquitin protein ligase activity"/>
    <property type="evidence" value="ECO:0007669"/>
    <property type="project" value="TreeGrafter"/>
</dbReference>
<reference evidence="1 2" key="1">
    <citation type="submission" date="2019-01" db="EMBL/GenBank/DDBJ databases">
        <title>Sequencing of cultivated peanut Arachis hypogaea provides insights into genome evolution and oil improvement.</title>
        <authorList>
            <person name="Chen X."/>
        </authorList>
    </citation>
    <scope>NUCLEOTIDE SEQUENCE [LARGE SCALE GENOMIC DNA]</scope>
    <source>
        <strain evidence="2">cv. Fuhuasheng</strain>
        <tissue evidence="1">Leaves</tissue>
    </source>
</reference>
<sequence length="561" mass="62427">MVGNSDTEHSTTQRWRFTWEAQSPTPTLRLLLLNTDTTFNPSLQCYNLSVKFTSPHSVLSVEWSDSDGAAPSKLSVPVPRVLVDRESLVIFRALSDHIEVKLCLLLPVNHPILSCLPDDLQNLLPGASGPLKMQSDVESLSSKGEVDFYCRRCSFQLNRYPLRNFVEMPSANWREVADNWFGACCCSFGGISEKLVVRYANSYACSQGICLLSYTSVTLCKDDLLESNFPEVCAQKGCDSVVDNLADEIVCKATITSGLTKESTSTFNHTDTSQVICTFNENSRFTFPQNEKLSVNLRHEVTVNKRNNSDFSNSHPDSDGAEDVAITPNCCVHKASILGDEDIEILGNKRSFLNGFLEDVFMARSSNLSNDIDWHEFKCPQCRSLLGAYPCCEGLAPVDGGVRLFKCFISTCVPNGGSGDIFSNYTVDRMFANQLVECASAESSFRFVIRELNTKSPVLQIVLLNPDNWSCFGSCTGTGDENILPKLQLQPIIKVLFSDCMTGDETQLRIIEEWATKNSAEDIFMLTQQIEELVRSLMSEKDKYPPSCASLQRLMLSSVQR</sequence>
<dbReference type="OrthoDB" id="781818at2759"/>
<dbReference type="GO" id="GO:0000209">
    <property type="term" value="P:protein polyubiquitination"/>
    <property type="evidence" value="ECO:0007669"/>
    <property type="project" value="TreeGrafter"/>
</dbReference>
<organism evidence="1 2">
    <name type="scientific">Arachis hypogaea</name>
    <name type="common">Peanut</name>
    <dbReference type="NCBI Taxonomy" id="3818"/>
    <lineage>
        <taxon>Eukaryota</taxon>
        <taxon>Viridiplantae</taxon>
        <taxon>Streptophyta</taxon>
        <taxon>Embryophyta</taxon>
        <taxon>Tracheophyta</taxon>
        <taxon>Spermatophyta</taxon>
        <taxon>Magnoliopsida</taxon>
        <taxon>eudicotyledons</taxon>
        <taxon>Gunneridae</taxon>
        <taxon>Pentapetalae</taxon>
        <taxon>rosids</taxon>
        <taxon>fabids</taxon>
        <taxon>Fabales</taxon>
        <taxon>Fabaceae</taxon>
        <taxon>Papilionoideae</taxon>
        <taxon>50 kb inversion clade</taxon>
        <taxon>dalbergioids sensu lato</taxon>
        <taxon>Dalbergieae</taxon>
        <taxon>Pterocarpus clade</taxon>
        <taxon>Arachis</taxon>
    </lineage>
</organism>
<evidence type="ECO:0000313" key="2">
    <source>
        <dbReference type="Proteomes" id="UP000289738"/>
    </source>
</evidence>
<dbReference type="GO" id="GO:0006513">
    <property type="term" value="P:protein monoubiquitination"/>
    <property type="evidence" value="ECO:0007669"/>
    <property type="project" value="TreeGrafter"/>
</dbReference>
<evidence type="ECO:0008006" key="3">
    <source>
        <dbReference type="Google" id="ProtNLM"/>
    </source>
</evidence>
<dbReference type="EMBL" id="SDMP01000015">
    <property type="protein sequence ID" value="RYR09470.1"/>
    <property type="molecule type" value="Genomic_DNA"/>
</dbReference>
<dbReference type="PANTHER" id="PTHR31531">
    <property type="entry name" value="E3 UBIQUITIN-PROTEIN LIGASE E3D FAMILY MEMBER"/>
    <property type="match status" value="1"/>
</dbReference>